<sequence>MDVILYGLHEWNTSVEMSTRPVGGTFTLKVVPSLRQHRTLSKALELTGGSLQPSAVPSHNQNTPPSDTASSHKPRSIIPSSILSLDPVPSIEEVQPVHSSMDEMNAAARLKMFSFLSSSPPEAELQPGPTSMPFSDTLARIEAQRNVLSSSTGVAFDPPMLLVRLAEKEKAHREKEICLTGDERVALNSLLS</sequence>
<dbReference type="Proteomes" id="UP001163835">
    <property type="component" value="Unassembled WGS sequence"/>
</dbReference>
<reference evidence="1" key="1">
    <citation type="submission" date="2022-09" db="EMBL/GenBank/DDBJ databases">
        <title>A Global Phylogenomic Analysis of the Shiitake Genus Lentinula.</title>
        <authorList>
            <consortium name="DOE Joint Genome Institute"/>
            <person name="Sierra-Patev S."/>
            <person name="Min B."/>
            <person name="Naranjo-Ortiz M."/>
            <person name="Looney B."/>
            <person name="Konkel Z."/>
            <person name="Slot J.C."/>
            <person name="Sakamoto Y."/>
            <person name="Steenwyk J.L."/>
            <person name="Rokas A."/>
            <person name="Carro J."/>
            <person name="Camarero S."/>
            <person name="Ferreira P."/>
            <person name="Molpeceres G."/>
            <person name="Ruiz-Duenas F.J."/>
            <person name="Serrano A."/>
            <person name="Henrissat B."/>
            <person name="Drula E."/>
            <person name="Hughes K.W."/>
            <person name="Mata J.L."/>
            <person name="Ishikawa N.K."/>
            <person name="Vargas-Isla R."/>
            <person name="Ushijima S."/>
            <person name="Smith C.A."/>
            <person name="Ahrendt S."/>
            <person name="Andreopoulos W."/>
            <person name="He G."/>
            <person name="Labutti K."/>
            <person name="Lipzen A."/>
            <person name="Ng V."/>
            <person name="Riley R."/>
            <person name="Sandor L."/>
            <person name="Barry K."/>
            <person name="Martinez A.T."/>
            <person name="Xiao Y."/>
            <person name="Gibbons J.G."/>
            <person name="Terashima K."/>
            <person name="Grigoriev I.V."/>
            <person name="Hibbett D.S."/>
        </authorList>
    </citation>
    <scope>NUCLEOTIDE SEQUENCE</scope>
    <source>
        <strain evidence="1">TMI1499</strain>
    </source>
</reference>
<evidence type="ECO:0000313" key="1">
    <source>
        <dbReference type="EMBL" id="KAJ3812132.1"/>
    </source>
</evidence>
<organism evidence="1 2">
    <name type="scientific">Lentinula aff. lateritia</name>
    <dbReference type="NCBI Taxonomy" id="2804960"/>
    <lineage>
        <taxon>Eukaryota</taxon>
        <taxon>Fungi</taxon>
        <taxon>Dikarya</taxon>
        <taxon>Basidiomycota</taxon>
        <taxon>Agaricomycotina</taxon>
        <taxon>Agaricomycetes</taxon>
        <taxon>Agaricomycetidae</taxon>
        <taxon>Agaricales</taxon>
        <taxon>Marasmiineae</taxon>
        <taxon>Omphalotaceae</taxon>
        <taxon>Lentinula</taxon>
    </lineage>
</organism>
<protein>
    <submittedName>
        <fullName evidence="1">Uncharacterized protein</fullName>
    </submittedName>
</protein>
<keyword evidence="2" id="KW-1185">Reference proteome</keyword>
<gene>
    <name evidence="1" type="ORF">F5876DRAFT_75148</name>
</gene>
<accession>A0ACC1U524</accession>
<name>A0ACC1U524_9AGAR</name>
<comment type="caution">
    <text evidence="1">The sequence shown here is derived from an EMBL/GenBank/DDBJ whole genome shotgun (WGS) entry which is preliminary data.</text>
</comment>
<dbReference type="EMBL" id="MU795033">
    <property type="protein sequence ID" value="KAJ3812132.1"/>
    <property type="molecule type" value="Genomic_DNA"/>
</dbReference>
<proteinExistence type="predicted"/>
<evidence type="ECO:0000313" key="2">
    <source>
        <dbReference type="Proteomes" id="UP001163835"/>
    </source>
</evidence>